<evidence type="ECO:0000256" key="4">
    <source>
        <dbReference type="ARBA" id="ARBA00023155"/>
    </source>
</evidence>
<keyword evidence="2" id="KW-0805">Transcription regulation</keyword>
<dbReference type="InterPro" id="IPR001356">
    <property type="entry name" value="HD"/>
</dbReference>
<feature type="compositionally biased region" description="Polar residues" evidence="11">
    <location>
        <begin position="401"/>
        <end position="424"/>
    </location>
</feature>
<feature type="region of interest" description="Disordered" evidence="11">
    <location>
        <begin position="1"/>
        <end position="79"/>
    </location>
</feature>
<evidence type="ECO:0000256" key="2">
    <source>
        <dbReference type="ARBA" id="ARBA00023015"/>
    </source>
</evidence>
<evidence type="ECO:0000256" key="8">
    <source>
        <dbReference type="ARBA" id="ARBA00065092"/>
    </source>
</evidence>
<feature type="compositionally biased region" description="Polar residues" evidence="11">
    <location>
        <begin position="161"/>
        <end position="209"/>
    </location>
</feature>
<dbReference type="Proteomes" id="UP000799538">
    <property type="component" value="Unassembled WGS sequence"/>
</dbReference>
<dbReference type="GO" id="GO:0005634">
    <property type="term" value="C:nucleus"/>
    <property type="evidence" value="ECO:0007669"/>
    <property type="project" value="UniProtKB-SubCell"/>
</dbReference>
<keyword evidence="14" id="KW-1185">Reference proteome</keyword>
<dbReference type="Pfam" id="PF00046">
    <property type="entry name" value="Homeodomain"/>
    <property type="match status" value="1"/>
</dbReference>
<dbReference type="InterPro" id="IPR017970">
    <property type="entry name" value="Homeobox_CS"/>
</dbReference>
<dbReference type="Gene3D" id="1.10.10.60">
    <property type="entry name" value="Homeodomain-like"/>
    <property type="match status" value="1"/>
</dbReference>
<feature type="compositionally biased region" description="Basic and acidic residues" evidence="11">
    <location>
        <begin position="1"/>
        <end position="20"/>
    </location>
</feature>
<dbReference type="EMBL" id="ML992512">
    <property type="protein sequence ID" value="KAF2220429.1"/>
    <property type="molecule type" value="Genomic_DNA"/>
</dbReference>
<reference evidence="14" key="1">
    <citation type="journal article" date="2020" name="Stud. Mycol.">
        <title>101 Dothideomycetes genomes: A test case for predicting lifestyles and emergence of pathogens.</title>
        <authorList>
            <person name="Haridas S."/>
            <person name="Albert R."/>
            <person name="Binder M."/>
            <person name="Bloem J."/>
            <person name="LaButti K."/>
            <person name="Salamov A."/>
            <person name="Andreopoulos B."/>
            <person name="Baker S."/>
            <person name="Barry K."/>
            <person name="Bills G."/>
            <person name="Bluhm B."/>
            <person name="Cannon C."/>
            <person name="Castanera R."/>
            <person name="Culley D."/>
            <person name="Daum C."/>
            <person name="Ezra D."/>
            <person name="Gonzalez J."/>
            <person name="Henrissat B."/>
            <person name="Kuo A."/>
            <person name="Liang C."/>
            <person name="Lipzen A."/>
            <person name="Lutzoni F."/>
            <person name="Magnuson J."/>
            <person name="Mondo S."/>
            <person name="Nolan M."/>
            <person name="Ohm R."/>
            <person name="Pangilinan J."/>
            <person name="Park H.-J."/>
            <person name="Ramirez L."/>
            <person name="Alfaro M."/>
            <person name="Sun H."/>
            <person name="Tritt A."/>
            <person name="Yoshinaga Y."/>
            <person name="Zwiers L.-H."/>
            <person name="Turgeon B."/>
            <person name="Goodwin S."/>
            <person name="Spatafora J."/>
            <person name="Crous P."/>
            <person name="Grigoriev I."/>
        </authorList>
    </citation>
    <scope>NUCLEOTIDE SEQUENCE [LARGE SCALE GENOMIC DNA]</scope>
    <source>
        <strain evidence="14">CECT 20119</strain>
    </source>
</reference>
<evidence type="ECO:0000256" key="5">
    <source>
        <dbReference type="ARBA" id="ARBA00023163"/>
    </source>
</evidence>
<evidence type="ECO:0000259" key="12">
    <source>
        <dbReference type="PROSITE" id="PS50071"/>
    </source>
</evidence>
<feature type="compositionally biased region" description="Polar residues" evidence="11">
    <location>
        <begin position="34"/>
        <end position="43"/>
    </location>
</feature>
<feature type="compositionally biased region" description="Basic and acidic residues" evidence="11">
    <location>
        <begin position="443"/>
        <end position="460"/>
    </location>
</feature>
<dbReference type="PROSITE" id="PS00027">
    <property type="entry name" value="HOMEOBOX_1"/>
    <property type="match status" value="1"/>
</dbReference>
<dbReference type="SMART" id="SM00389">
    <property type="entry name" value="HOX"/>
    <property type="match status" value="1"/>
</dbReference>
<dbReference type="InterPro" id="IPR051000">
    <property type="entry name" value="Homeobox_DNA-bind_prot"/>
</dbReference>
<comment type="subunit">
    <text evidence="8">Interacts with MCM1.</text>
</comment>
<dbReference type="SUPFAM" id="SSF46689">
    <property type="entry name" value="Homeodomain-like"/>
    <property type="match status" value="1"/>
</dbReference>
<dbReference type="GO" id="GO:0000978">
    <property type="term" value="F:RNA polymerase II cis-regulatory region sequence-specific DNA binding"/>
    <property type="evidence" value="ECO:0007669"/>
    <property type="project" value="TreeGrafter"/>
</dbReference>
<feature type="compositionally biased region" description="Basic and acidic residues" evidence="11">
    <location>
        <begin position="70"/>
        <end position="79"/>
    </location>
</feature>
<evidence type="ECO:0000256" key="6">
    <source>
        <dbReference type="ARBA" id="ARBA00023242"/>
    </source>
</evidence>
<evidence type="ECO:0000256" key="7">
    <source>
        <dbReference type="ARBA" id="ARBA00023306"/>
    </source>
</evidence>
<evidence type="ECO:0000256" key="11">
    <source>
        <dbReference type="SAM" id="MobiDB-lite"/>
    </source>
</evidence>
<protein>
    <recommendedName>
        <fullName evidence="12">Homeobox domain-containing protein</fullName>
    </recommendedName>
</protein>
<dbReference type="GO" id="GO:0000981">
    <property type="term" value="F:DNA-binding transcription factor activity, RNA polymerase II-specific"/>
    <property type="evidence" value="ECO:0007669"/>
    <property type="project" value="InterPro"/>
</dbReference>
<keyword evidence="5" id="KW-0804">Transcription</keyword>
<dbReference type="PROSITE" id="PS50071">
    <property type="entry name" value="HOMEOBOX_2"/>
    <property type="match status" value="1"/>
</dbReference>
<dbReference type="CDD" id="cd00086">
    <property type="entry name" value="homeodomain"/>
    <property type="match status" value="1"/>
</dbReference>
<dbReference type="GO" id="GO:0030154">
    <property type="term" value="P:cell differentiation"/>
    <property type="evidence" value="ECO:0007669"/>
    <property type="project" value="TreeGrafter"/>
</dbReference>
<organism evidence="13 14">
    <name type="scientific">Elsinoe ampelina</name>
    <dbReference type="NCBI Taxonomy" id="302913"/>
    <lineage>
        <taxon>Eukaryota</taxon>
        <taxon>Fungi</taxon>
        <taxon>Dikarya</taxon>
        <taxon>Ascomycota</taxon>
        <taxon>Pezizomycotina</taxon>
        <taxon>Dothideomycetes</taxon>
        <taxon>Dothideomycetidae</taxon>
        <taxon>Myriangiales</taxon>
        <taxon>Elsinoaceae</taxon>
        <taxon>Elsinoe</taxon>
    </lineage>
</organism>
<evidence type="ECO:0000313" key="14">
    <source>
        <dbReference type="Proteomes" id="UP000799538"/>
    </source>
</evidence>
<dbReference type="GO" id="GO:0000082">
    <property type="term" value="P:G1/S transition of mitotic cell cycle"/>
    <property type="evidence" value="ECO:0007669"/>
    <property type="project" value="UniProtKB-ARBA"/>
</dbReference>
<dbReference type="PANTHER" id="PTHR24324:SF9">
    <property type="entry name" value="HOMEOBOX DOMAIN-CONTAINING PROTEIN"/>
    <property type="match status" value="1"/>
</dbReference>
<evidence type="ECO:0000313" key="13">
    <source>
        <dbReference type="EMBL" id="KAF2220429.1"/>
    </source>
</evidence>
<dbReference type="GO" id="GO:0000122">
    <property type="term" value="P:negative regulation of transcription by RNA polymerase II"/>
    <property type="evidence" value="ECO:0007669"/>
    <property type="project" value="UniProtKB-ARBA"/>
</dbReference>
<dbReference type="OrthoDB" id="6159439at2759"/>
<dbReference type="PANTHER" id="PTHR24324">
    <property type="entry name" value="HOMEOBOX PROTEIN HHEX"/>
    <property type="match status" value="1"/>
</dbReference>
<accession>A0A6A6G4B0</accession>
<sequence>MPSLDELHQDESRTAHHRDSPNSSHTNIAFIVHSSDSLTNNLPPNVDNKPLARQKRRRTSPEDQLILEAEYDKNPKPDKAARMDIVRRVALGEKEVQIWFQNRRQASRRKSRPLEPHEIAQYQSMRSSQGGGPLSTEQSKLLLRGDEERGSFDGSPRPASFMSTPNQEGRTQSRIEGSGSSLTSSLPRFQSLEKSSQTPLSSQEGNYPSSGYLADRRSGQFRSSQGTVEESPSLPAIQVSPSNPPPRPRQLERKPSNVRLSLTADGAARIVTKNDSSPSPPRKRPSPMPAPMDPPRAENTEAMSAGTDARESTPSLPRPALAHKASGRSRDSRAWEFWADKDARSQLEEKAHEETSGSAADAIGRLRSTSGRNILGVLTGKRSFPHGENPASKRSRRTPLLQRSQSMQNKQSPSFLGRSKSGTSPKKLKKAQSGLGIQMVATDSDKENWSPERSLGRYDGAESPVDSETTQGSRRLSTITPGKTLHRVLDGIEEQAATSSDPEEDDEIAHFMGAGRERKSNSVSEEEELDCVQGLLSLSQGNWK</sequence>
<keyword evidence="3 9" id="KW-0238">DNA-binding</keyword>
<dbReference type="InterPro" id="IPR009057">
    <property type="entry name" value="Homeodomain-like_sf"/>
</dbReference>
<keyword evidence="7" id="KW-0131">Cell cycle</keyword>
<dbReference type="FunFam" id="1.10.10.60:FF:000286">
    <property type="entry name" value="Homeobox transcription factor"/>
    <property type="match status" value="1"/>
</dbReference>
<dbReference type="AlphaFoldDB" id="A0A6A6G4B0"/>
<name>A0A6A6G4B0_9PEZI</name>
<feature type="compositionally biased region" description="Polar residues" evidence="11">
    <location>
        <begin position="220"/>
        <end position="230"/>
    </location>
</feature>
<evidence type="ECO:0000256" key="1">
    <source>
        <dbReference type="ARBA" id="ARBA00004123"/>
    </source>
</evidence>
<feature type="region of interest" description="Disordered" evidence="11">
    <location>
        <begin position="346"/>
        <end position="529"/>
    </location>
</feature>
<keyword evidence="6 9" id="KW-0539">Nucleus</keyword>
<feature type="compositionally biased region" description="Polar residues" evidence="11">
    <location>
        <begin position="466"/>
        <end position="481"/>
    </location>
</feature>
<evidence type="ECO:0000256" key="10">
    <source>
        <dbReference type="RuleBase" id="RU000682"/>
    </source>
</evidence>
<feature type="region of interest" description="Disordered" evidence="11">
    <location>
        <begin position="100"/>
        <end position="334"/>
    </location>
</feature>
<evidence type="ECO:0000256" key="3">
    <source>
        <dbReference type="ARBA" id="ARBA00023125"/>
    </source>
</evidence>
<evidence type="ECO:0000256" key="9">
    <source>
        <dbReference type="PROSITE-ProRule" id="PRU00108"/>
    </source>
</evidence>
<keyword evidence="4 9" id="KW-0371">Homeobox</keyword>
<proteinExistence type="predicted"/>
<feature type="domain" description="Homeobox" evidence="12">
    <location>
        <begin position="50"/>
        <end position="110"/>
    </location>
</feature>
<comment type="subcellular location">
    <subcellularLocation>
        <location evidence="1 9 10">Nucleus</location>
    </subcellularLocation>
</comment>
<feature type="compositionally biased region" description="Basic and acidic residues" evidence="11">
    <location>
        <begin position="346"/>
        <end position="355"/>
    </location>
</feature>
<gene>
    <name evidence="13" type="ORF">BDZ85DRAFT_297904</name>
</gene>
<feature type="DNA-binding region" description="Homeobox" evidence="9">
    <location>
        <begin position="52"/>
        <end position="111"/>
    </location>
</feature>